<evidence type="ECO:0000313" key="3">
    <source>
        <dbReference type="Proteomes" id="UP000199415"/>
    </source>
</evidence>
<keyword evidence="1" id="KW-0812">Transmembrane</keyword>
<sequence>MPIIPIVVTLVIAGVVLWLINAYIPMDNRIRGLLNLVVVIVVIVWLLSALGVIGGLQAAPAAIMPFTG</sequence>
<keyword evidence="1" id="KW-0472">Membrane</keyword>
<dbReference type="Proteomes" id="UP000199415">
    <property type="component" value="Unassembled WGS sequence"/>
</dbReference>
<keyword evidence="3" id="KW-1185">Reference proteome</keyword>
<organism evidence="2 3">
    <name type="scientific">Limimonas halophila</name>
    <dbReference type="NCBI Taxonomy" id="1082479"/>
    <lineage>
        <taxon>Bacteria</taxon>
        <taxon>Pseudomonadati</taxon>
        <taxon>Pseudomonadota</taxon>
        <taxon>Alphaproteobacteria</taxon>
        <taxon>Rhodospirillales</taxon>
        <taxon>Rhodovibrionaceae</taxon>
        <taxon>Limimonas</taxon>
    </lineage>
</organism>
<dbReference type="AlphaFoldDB" id="A0A1G7RYQ1"/>
<proteinExistence type="predicted"/>
<gene>
    <name evidence="2" type="ORF">SAMN05216241_10652</name>
</gene>
<feature type="transmembrane region" description="Helical" evidence="1">
    <location>
        <begin position="6"/>
        <end position="24"/>
    </location>
</feature>
<evidence type="ECO:0000313" key="2">
    <source>
        <dbReference type="EMBL" id="SDG15886.1"/>
    </source>
</evidence>
<feature type="transmembrane region" description="Helical" evidence="1">
    <location>
        <begin position="36"/>
        <end position="59"/>
    </location>
</feature>
<keyword evidence="1" id="KW-1133">Transmembrane helix</keyword>
<name>A0A1G7RYQ1_9PROT</name>
<protein>
    <submittedName>
        <fullName evidence="2">Uncharacterized protein</fullName>
    </submittedName>
</protein>
<dbReference type="RefSeq" id="WP_090020021.1">
    <property type="nucleotide sequence ID" value="NZ_FNCE01000006.1"/>
</dbReference>
<accession>A0A1G7RYQ1</accession>
<dbReference type="NCBIfam" id="NF041949">
    <property type="entry name" value="THIVI_2564_fam"/>
    <property type="match status" value="1"/>
</dbReference>
<evidence type="ECO:0000256" key="1">
    <source>
        <dbReference type="SAM" id="Phobius"/>
    </source>
</evidence>
<dbReference type="OrthoDB" id="7597295at2"/>
<dbReference type="EMBL" id="FNCE01000006">
    <property type="protein sequence ID" value="SDG15886.1"/>
    <property type="molecule type" value="Genomic_DNA"/>
</dbReference>
<reference evidence="2 3" key="1">
    <citation type="submission" date="2016-10" db="EMBL/GenBank/DDBJ databases">
        <authorList>
            <person name="de Groot N.N."/>
        </authorList>
    </citation>
    <scope>NUCLEOTIDE SEQUENCE [LARGE SCALE GENOMIC DNA]</scope>
    <source>
        <strain evidence="2 3">DSM 25584</strain>
    </source>
</reference>
<dbReference type="InterPro" id="IPR049641">
    <property type="entry name" value="THIVI_2564-like"/>
</dbReference>